<feature type="region of interest" description="Disordered" evidence="1">
    <location>
        <begin position="215"/>
        <end position="242"/>
    </location>
</feature>
<evidence type="ECO:0000313" key="2">
    <source>
        <dbReference type="EMBL" id="RPA75858.1"/>
    </source>
</evidence>
<feature type="compositionally biased region" description="Polar residues" evidence="1">
    <location>
        <begin position="1"/>
        <end position="15"/>
    </location>
</feature>
<proteinExistence type="predicted"/>
<gene>
    <name evidence="2" type="ORF">BJ508DRAFT_15044</name>
</gene>
<feature type="compositionally biased region" description="Basic and acidic residues" evidence="1">
    <location>
        <begin position="22"/>
        <end position="42"/>
    </location>
</feature>
<protein>
    <submittedName>
        <fullName evidence="2">Uncharacterized protein</fullName>
    </submittedName>
</protein>
<evidence type="ECO:0000313" key="3">
    <source>
        <dbReference type="Proteomes" id="UP000275078"/>
    </source>
</evidence>
<dbReference type="Proteomes" id="UP000275078">
    <property type="component" value="Unassembled WGS sequence"/>
</dbReference>
<accession>A0A3N4HTM2</accession>
<organism evidence="2 3">
    <name type="scientific">Ascobolus immersus RN42</name>
    <dbReference type="NCBI Taxonomy" id="1160509"/>
    <lineage>
        <taxon>Eukaryota</taxon>
        <taxon>Fungi</taxon>
        <taxon>Dikarya</taxon>
        <taxon>Ascomycota</taxon>
        <taxon>Pezizomycotina</taxon>
        <taxon>Pezizomycetes</taxon>
        <taxon>Pezizales</taxon>
        <taxon>Ascobolaceae</taxon>
        <taxon>Ascobolus</taxon>
    </lineage>
</organism>
<feature type="region of interest" description="Disordered" evidence="1">
    <location>
        <begin position="1"/>
        <end position="85"/>
    </location>
</feature>
<evidence type="ECO:0000256" key="1">
    <source>
        <dbReference type="SAM" id="MobiDB-lite"/>
    </source>
</evidence>
<dbReference type="EMBL" id="ML119755">
    <property type="protein sequence ID" value="RPA75858.1"/>
    <property type="molecule type" value="Genomic_DNA"/>
</dbReference>
<sequence>MPHNKQSGRAGGTSTKKLRSRRQLEVEEDVRARVFGDKELVESRNGFGDEEDTETKEPDAKRDEEEEEDGEKYEHSDFSEGEEYDSLEPHWQKLVWSVNMPYIGEDDAAVEEARRQFFPDITDARTYGIALETAAQHPPLANALKYSEDFDELILQLIRQDPESFDLEEQMFPIQWSGARGGVLTRLSCDRAIRKRGDGYNGQSSTNLYYEEQKSAEKADEIAGDAPSEDALPVDAPADGGQNVTMTTNAGSTLPILRRNSSSLAPRSLAI</sequence>
<reference evidence="2 3" key="1">
    <citation type="journal article" date="2018" name="Nat. Ecol. Evol.">
        <title>Pezizomycetes genomes reveal the molecular basis of ectomycorrhizal truffle lifestyle.</title>
        <authorList>
            <person name="Murat C."/>
            <person name="Payen T."/>
            <person name="Noel B."/>
            <person name="Kuo A."/>
            <person name="Morin E."/>
            <person name="Chen J."/>
            <person name="Kohler A."/>
            <person name="Krizsan K."/>
            <person name="Balestrini R."/>
            <person name="Da Silva C."/>
            <person name="Montanini B."/>
            <person name="Hainaut M."/>
            <person name="Levati E."/>
            <person name="Barry K.W."/>
            <person name="Belfiori B."/>
            <person name="Cichocki N."/>
            <person name="Clum A."/>
            <person name="Dockter R.B."/>
            <person name="Fauchery L."/>
            <person name="Guy J."/>
            <person name="Iotti M."/>
            <person name="Le Tacon F."/>
            <person name="Lindquist E.A."/>
            <person name="Lipzen A."/>
            <person name="Malagnac F."/>
            <person name="Mello A."/>
            <person name="Molinier V."/>
            <person name="Miyauchi S."/>
            <person name="Poulain J."/>
            <person name="Riccioni C."/>
            <person name="Rubini A."/>
            <person name="Sitrit Y."/>
            <person name="Splivallo R."/>
            <person name="Traeger S."/>
            <person name="Wang M."/>
            <person name="Zifcakova L."/>
            <person name="Wipf D."/>
            <person name="Zambonelli A."/>
            <person name="Paolocci F."/>
            <person name="Nowrousian M."/>
            <person name="Ottonello S."/>
            <person name="Baldrian P."/>
            <person name="Spatafora J.W."/>
            <person name="Henrissat B."/>
            <person name="Nagy L.G."/>
            <person name="Aury J.M."/>
            <person name="Wincker P."/>
            <person name="Grigoriev I.V."/>
            <person name="Bonfante P."/>
            <person name="Martin F.M."/>
        </authorList>
    </citation>
    <scope>NUCLEOTIDE SEQUENCE [LARGE SCALE GENOMIC DNA]</scope>
    <source>
        <strain evidence="2 3">RN42</strain>
    </source>
</reference>
<dbReference type="AlphaFoldDB" id="A0A3N4HTM2"/>
<name>A0A3N4HTM2_ASCIM</name>
<keyword evidence="3" id="KW-1185">Reference proteome</keyword>